<name>A0A0J6Y4K2_COCIT</name>
<protein>
    <recommendedName>
        <fullName evidence="5">Spindle pole body component</fullName>
    </recommendedName>
</protein>
<evidence type="ECO:0000259" key="7">
    <source>
        <dbReference type="Pfam" id="PF04130"/>
    </source>
</evidence>
<evidence type="ECO:0000256" key="2">
    <source>
        <dbReference type="ARBA" id="ARBA00022490"/>
    </source>
</evidence>
<feature type="domain" description="Gamma-Tubulin ring complex non-core subunit mod21 N-terminal" evidence="8">
    <location>
        <begin position="70"/>
        <end position="154"/>
    </location>
</feature>
<dbReference type="Gene3D" id="1.20.120.1900">
    <property type="entry name" value="Gamma-tubulin complex, C-terminal domain"/>
    <property type="match status" value="1"/>
</dbReference>
<evidence type="ECO:0000256" key="4">
    <source>
        <dbReference type="ARBA" id="ARBA00023212"/>
    </source>
</evidence>
<dbReference type="GO" id="GO:0051225">
    <property type="term" value="P:spindle assembly"/>
    <property type="evidence" value="ECO:0007669"/>
    <property type="project" value="TreeGrafter"/>
</dbReference>
<organism evidence="10 11">
    <name type="scientific">Coccidioides immitis RMSCC 2394</name>
    <dbReference type="NCBI Taxonomy" id="404692"/>
    <lineage>
        <taxon>Eukaryota</taxon>
        <taxon>Fungi</taxon>
        <taxon>Dikarya</taxon>
        <taxon>Ascomycota</taxon>
        <taxon>Pezizomycotina</taxon>
        <taxon>Eurotiomycetes</taxon>
        <taxon>Eurotiomycetidae</taxon>
        <taxon>Onygenales</taxon>
        <taxon>Onygenaceae</taxon>
        <taxon>Coccidioides</taxon>
    </lineage>
</organism>
<dbReference type="InterPro" id="IPR007259">
    <property type="entry name" value="GCP"/>
</dbReference>
<dbReference type="GO" id="GO:0043015">
    <property type="term" value="F:gamma-tubulin binding"/>
    <property type="evidence" value="ECO:0007669"/>
    <property type="project" value="InterPro"/>
</dbReference>
<reference evidence="11" key="1">
    <citation type="journal article" date="2010" name="Genome Res.">
        <title>Population genomic sequencing of Coccidioides fungi reveals recent hybridization and transposon control.</title>
        <authorList>
            <person name="Neafsey D.E."/>
            <person name="Barker B.M."/>
            <person name="Sharpton T.J."/>
            <person name="Stajich J.E."/>
            <person name="Park D.J."/>
            <person name="Whiston E."/>
            <person name="Hung C.-Y."/>
            <person name="McMahan C."/>
            <person name="White J."/>
            <person name="Sykes S."/>
            <person name="Heiman D."/>
            <person name="Young S."/>
            <person name="Zeng Q."/>
            <person name="Abouelleil A."/>
            <person name="Aftuck L."/>
            <person name="Bessette D."/>
            <person name="Brown A."/>
            <person name="FitzGerald M."/>
            <person name="Lui A."/>
            <person name="Macdonald J.P."/>
            <person name="Priest M."/>
            <person name="Orbach M.J."/>
            <person name="Galgiani J.N."/>
            <person name="Kirkland T.N."/>
            <person name="Cole G.T."/>
            <person name="Birren B.W."/>
            <person name="Henn M.R."/>
            <person name="Taylor J.W."/>
            <person name="Rounsley S.D."/>
        </authorList>
    </citation>
    <scope>NUCLEOTIDE SEQUENCE [LARGE SCALE GENOMIC DNA]</scope>
    <source>
        <strain evidence="11">RMSCC 2394</strain>
    </source>
</reference>
<proteinExistence type="inferred from homology"/>
<dbReference type="InterPro" id="IPR040457">
    <property type="entry name" value="GCP_C"/>
</dbReference>
<feature type="compositionally biased region" description="Acidic residues" evidence="6">
    <location>
        <begin position="809"/>
        <end position="823"/>
    </location>
</feature>
<dbReference type="InterPro" id="IPR032797">
    <property type="entry name" value="Mod21_N"/>
</dbReference>
<evidence type="ECO:0000313" key="11">
    <source>
        <dbReference type="Proteomes" id="UP000054565"/>
    </source>
</evidence>
<feature type="region of interest" description="Disordered" evidence="6">
    <location>
        <begin position="803"/>
        <end position="823"/>
    </location>
</feature>
<dbReference type="GO" id="GO:0007020">
    <property type="term" value="P:microtubule nucleation"/>
    <property type="evidence" value="ECO:0007669"/>
    <property type="project" value="InterPro"/>
</dbReference>
<sequence length="894" mass="101664">MAAALRIGTLTDELIAIIANIQDKSSPRFKHLKTVAQNIVKRNAAGRVDQFEVSRRLDGLQEKFQIVGNAGLADAVRLRLSELDARKCHWAPEVLFLLLELSDKPASKSGPDRVELFKPPDPPPILVWSDLGTSDLDKEDIWDDIDYANDSSDDNLSLASSDISIPRIIPQSSKVPLDECIPPEDIYLTVEDDGLVSSIQNTQAWRYLPSSLPESSNGILTDLQVMREVIFMLEGLPNSLFRNLNDSIEIDDRFFVQHASREAFRSILRSFSDLGVCIQRLRAFGKQPQEVPFMQMFQKEVDKLVYDLDSFLSETEARYSVKPQLPCASLLELFDDVRKETKLLVELASLVKRLKETTGQSGFLCLDLLYDLVCAKQAAADDAEYKVMAKIFFKCFEIYAKPIQLWMKTGMLDESLGSFFIKNSGRPTHLKSLWHGKDILSRVLGGTCMAPKFLRPGSGQNPLLLGKSMIFHSQSWRSLRQTLNLETPTIDKKDIFPVEIPSAFVPFSGFLQGAFGRLVNENHSVASAVLRAELNEKCGLWLSMQALDYIYMAKDTALLMAVDQRIFELIDKGRQSWNDRFLLTESFQQALGNLSCIDVSRLIARTIKVAPREFEKHCRSVKLLKALSVDYVLPWPVANVISKQSMNVYQRLSTFLMQIRRAKYVLEKQCSNKPRYLRHDTYTEDDILSFAIRHYLLWFVNILYYHFTELVISSSRSEMVKSMAEAKDVDGMISVHQSFISSMEEQCLLSKTLAPIYQAVISILDLCLQFSDIQVGRYAEYQYDQANQSTTYLHLNSSRYRRGRRSASEEDDEELSSDEDEGDYINQTMFGDGSSTCMSFAELSYRERLLGVKQKSDELSRFVKTGLRGIGRVDGRNSWAMLADRLEPKSHTFM</sequence>
<dbReference type="GO" id="GO:0000930">
    <property type="term" value="C:gamma-tubulin complex"/>
    <property type="evidence" value="ECO:0007669"/>
    <property type="project" value="TreeGrafter"/>
</dbReference>
<dbReference type="GO" id="GO:0031122">
    <property type="term" value="P:cytoplasmic microtubule organization"/>
    <property type="evidence" value="ECO:0007669"/>
    <property type="project" value="TreeGrafter"/>
</dbReference>
<comment type="similarity">
    <text evidence="1 5">Belongs to the TUBGCP family.</text>
</comment>
<dbReference type="AlphaFoldDB" id="A0A0J6Y4K2"/>
<accession>A0A0J6Y4K2</accession>
<keyword evidence="2 5" id="KW-0963">Cytoplasm</keyword>
<evidence type="ECO:0000313" key="10">
    <source>
        <dbReference type="EMBL" id="KMP03591.1"/>
    </source>
</evidence>
<dbReference type="EMBL" id="DS028094">
    <property type="protein sequence ID" value="KMP03591.1"/>
    <property type="molecule type" value="Genomic_DNA"/>
</dbReference>
<evidence type="ECO:0000256" key="1">
    <source>
        <dbReference type="ARBA" id="ARBA00010337"/>
    </source>
</evidence>
<evidence type="ECO:0000256" key="5">
    <source>
        <dbReference type="RuleBase" id="RU363050"/>
    </source>
</evidence>
<dbReference type="InterPro" id="IPR042241">
    <property type="entry name" value="GCP_C_sf"/>
</dbReference>
<evidence type="ECO:0000256" key="3">
    <source>
        <dbReference type="ARBA" id="ARBA00022701"/>
    </source>
</evidence>
<dbReference type="Pfam" id="PF14609">
    <property type="entry name" value="GCP5-Mod21_N"/>
    <property type="match status" value="1"/>
</dbReference>
<dbReference type="Pfam" id="PF17681">
    <property type="entry name" value="GCP_N_terminal"/>
    <property type="match status" value="1"/>
</dbReference>
<dbReference type="STRING" id="404692.A0A0J6Y4K2"/>
<evidence type="ECO:0000259" key="9">
    <source>
        <dbReference type="Pfam" id="PF17681"/>
    </source>
</evidence>
<dbReference type="Proteomes" id="UP000054565">
    <property type="component" value="Unassembled WGS sequence"/>
</dbReference>
<dbReference type="CDD" id="cd22572">
    <property type="entry name" value="GCP5_NTD"/>
    <property type="match status" value="1"/>
</dbReference>
<gene>
    <name evidence="10" type="ORF">CIRG_03283</name>
</gene>
<dbReference type="GO" id="GO:0005874">
    <property type="term" value="C:microtubule"/>
    <property type="evidence" value="ECO:0007669"/>
    <property type="project" value="UniProtKB-KW"/>
</dbReference>
<dbReference type="PANTHER" id="PTHR19302:SF33">
    <property type="entry name" value="GAMMA-TUBULIN COMPLEX COMPONENT 5"/>
    <property type="match status" value="1"/>
</dbReference>
<dbReference type="InterPro" id="IPR059169">
    <property type="entry name" value="GCP5_N_ext"/>
</dbReference>
<dbReference type="GO" id="GO:0000278">
    <property type="term" value="P:mitotic cell cycle"/>
    <property type="evidence" value="ECO:0007669"/>
    <property type="project" value="TreeGrafter"/>
</dbReference>
<dbReference type="InterPro" id="IPR041470">
    <property type="entry name" value="GCP_N"/>
</dbReference>
<dbReference type="GO" id="GO:0051011">
    <property type="term" value="F:microtubule minus-end binding"/>
    <property type="evidence" value="ECO:0007669"/>
    <property type="project" value="TreeGrafter"/>
</dbReference>
<comment type="subcellular location">
    <subcellularLocation>
        <location evidence="5">Cytoplasm</location>
        <location evidence="5">Cytoskeleton</location>
        <location evidence="5">Microtubule organizing center</location>
    </subcellularLocation>
</comment>
<dbReference type="PANTHER" id="PTHR19302">
    <property type="entry name" value="GAMMA TUBULIN COMPLEX PROTEIN"/>
    <property type="match status" value="1"/>
</dbReference>
<feature type="domain" description="Gamma tubulin complex component C-terminal" evidence="7">
    <location>
        <begin position="611"/>
        <end position="801"/>
    </location>
</feature>
<dbReference type="GO" id="GO:0005816">
    <property type="term" value="C:spindle pole body"/>
    <property type="evidence" value="ECO:0007669"/>
    <property type="project" value="UniProtKB-ARBA"/>
</dbReference>
<keyword evidence="4 5" id="KW-0206">Cytoskeleton</keyword>
<feature type="domain" description="Gamma tubulin complex component protein N-terminal" evidence="9">
    <location>
        <begin position="226"/>
        <end position="528"/>
    </location>
</feature>
<dbReference type="Pfam" id="PF04130">
    <property type="entry name" value="GCP_C_terminal"/>
    <property type="match status" value="1"/>
</dbReference>
<dbReference type="OrthoDB" id="66546at2759"/>
<dbReference type="GO" id="GO:0000922">
    <property type="term" value="C:spindle pole"/>
    <property type="evidence" value="ECO:0007669"/>
    <property type="project" value="InterPro"/>
</dbReference>
<evidence type="ECO:0000256" key="6">
    <source>
        <dbReference type="SAM" id="MobiDB-lite"/>
    </source>
</evidence>
<keyword evidence="3 5" id="KW-0493">Microtubule</keyword>
<evidence type="ECO:0000259" key="8">
    <source>
        <dbReference type="Pfam" id="PF14609"/>
    </source>
</evidence>
<dbReference type="GO" id="GO:0051321">
    <property type="term" value="P:meiotic cell cycle"/>
    <property type="evidence" value="ECO:0007669"/>
    <property type="project" value="TreeGrafter"/>
</dbReference>